<feature type="DNA-binding region" description="H-T-H motif" evidence="2">
    <location>
        <begin position="39"/>
        <end position="58"/>
    </location>
</feature>
<dbReference type="Pfam" id="PF00440">
    <property type="entry name" value="TetR_N"/>
    <property type="match status" value="1"/>
</dbReference>
<dbReference type="Gene3D" id="1.10.10.60">
    <property type="entry name" value="Homeodomain-like"/>
    <property type="match status" value="1"/>
</dbReference>
<dbReference type="EMBL" id="CP117466">
    <property type="protein sequence ID" value="WDA13874.1"/>
    <property type="molecule type" value="Genomic_DNA"/>
</dbReference>
<feature type="domain" description="HTH tetR-type" evidence="3">
    <location>
        <begin position="16"/>
        <end position="76"/>
    </location>
</feature>
<dbReference type="RefSeq" id="WP_273744268.1">
    <property type="nucleotide sequence ID" value="NZ_CP117466.1"/>
</dbReference>
<accession>A0ABY7UVD7</accession>
<dbReference type="Pfam" id="PF14246">
    <property type="entry name" value="TetR_C_7"/>
    <property type="match status" value="1"/>
</dbReference>
<dbReference type="Gene3D" id="1.10.357.10">
    <property type="entry name" value="Tetracycline Repressor, domain 2"/>
    <property type="match status" value="1"/>
</dbReference>
<dbReference type="SUPFAM" id="SSF48498">
    <property type="entry name" value="Tetracyclin repressor-like, C-terminal domain"/>
    <property type="match status" value="1"/>
</dbReference>
<evidence type="ECO:0000256" key="1">
    <source>
        <dbReference type="ARBA" id="ARBA00023125"/>
    </source>
</evidence>
<gene>
    <name evidence="4" type="ORF">PRL19_06360</name>
</gene>
<sequence length="212" mass="22987">MKTDTTHAPAPGITRGRKFDQVRDGAAVIFLRDGYAAASVDDIARSARVSKATLYSYFPDKSLMFREVLRATMDSAFRQQPFAADPASQARTELPRVLSDLATWALSEPRLSLLRVMTAESTRFPDDARDYDDALAHRVAAPLAQIIDGWIAAGQIRDHDSGQSSRQLVALITGQVQQPALLTGTTLPDAQVARIARDAAALFLSAYGLQAA</sequence>
<dbReference type="PROSITE" id="PS01081">
    <property type="entry name" value="HTH_TETR_1"/>
    <property type="match status" value="1"/>
</dbReference>
<dbReference type="InterPro" id="IPR009057">
    <property type="entry name" value="Homeodomain-like_sf"/>
</dbReference>
<protein>
    <submittedName>
        <fullName evidence="4">TetR/AcrR family transcriptional regulator</fullName>
    </submittedName>
</protein>
<dbReference type="PANTHER" id="PTHR30055:SF146">
    <property type="entry name" value="HTH-TYPE TRANSCRIPTIONAL DUAL REGULATOR CECR"/>
    <property type="match status" value="1"/>
</dbReference>
<keyword evidence="5" id="KW-1185">Reference proteome</keyword>
<organism evidence="4 5">
    <name type="scientific">Paracoccus marcusii</name>
    <dbReference type="NCBI Taxonomy" id="59779"/>
    <lineage>
        <taxon>Bacteria</taxon>
        <taxon>Pseudomonadati</taxon>
        <taxon>Pseudomonadota</taxon>
        <taxon>Alphaproteobacteria</taxon>
        <taxon>Rhodobacterales</taxon>
        <taxon>Paracoccaceae</taxon>
        <taxon>Paracoccus</taxon>
    </lineage>
</organism>
<evidence type="ECO:0000313" key="4">
    <source>
        <dbReference type="EMBL" id="WDA13874.1"/>
    </source>
</evidence>
<evidence type="ECO:0000256" key="2">
    <source>
        <dbReference type="PROSITE-ProRule" id="PRU00335"/>
    </source>
</evidence>
<reference evidence="4 5" key="1">
    <citation type="submission" date="2023-02" db="EMBL/GenBank/DDBJ databases">
        <title>Whole genome sequenc of Paracoccus marcusii MBLB0836.</title>
        <authorList>
            <person name="Seo M.-J."/>
            <person name="Cho E.-S."/>
            <person name="Hwang C.Y."/>
        </authorList>
    </citation>
    <scope>NUCLEOTIDE SEQUENCE [LARGE SCALE GENOMIC DNA]</scope>
    <source>
        <strain evidence="4 5">MBLB0836</strain>
    </source>
</reference>
<dbReference type="PANTHER" id="PTHR30055">
    <property type="entry name" value="HTH-TYPE TRANSCRIPTIONAL REGULATOR RUTR"/>
    <property type="match status" value="1"/>
</dbReference>
<dbReference type="PRINTS" id="PR00455">
    <property type="entry name" value="HTHTETR"/>
</dbReference>
<proteinExistence type="predicted"/>
<dbReference type="PROSITE" id="PS50977">
    <property type="entry name" value="HTH_TETR_2"/>
    <property type="match status" value="1"/>
</dbReference>
<dbReference type="InterPro" id="IPR050109">
    <property type="entry name" value="HTH-type_TetR-like_transc_reg"/>
</dbReference>
<dbReference type="SUPFAM" id="SSF46689">
    <property type="entry name" value="Homeodomain-like"/>
    <property type="match status" value="1"/>
</dbReference>
<dbReference type="Proteomes" id="UP001216899">
    <property type="component" value="Chromosome"/>
</dbReference>
<evidence type="ECO:0000313" key="5">
    <source>
        <dbReference type="Proteomes" id="UP001216899"/>
    </source>
</evidence>
<dbReference type="InterPro" id="IPR039536">
    <property type="entry name" value="TetR_C_Proteobacteria"/>
</dbReference>
<name>A0ABY7UVD7_9RHOB</name>
<dbReference type="InterPro" id="IPR036271">
    <property type="entry name" value="Tet_transcr_reg_TetR-rel_C_sf"/>
</dbReference>
<evidence type="ECO:0000259" key="3">
    <source>
        <dbReference type="PROSITE" id="PS50977"/>
    </source>
</evidence>
<keyword evidence="1 2" id="KW-0238">DNA-binding</keyword>
<dbReference type="InterPro" id="IPR023772">
    <property type="entry name" value="DNA-bd_HTH_TetR-type_CS"/>
</dbReference>
<dbReference type="InterPro" id="IPR001647">
    <property type="entry name" value="HTH_TetR"/>
</dbReference>